<sequence length="211" mass="23075">MFDTDLYNSGDIVPDQITPANDVIPHADGINGTATNVGGSAGISTEYSREYHCHSLNLQTDMSIKPKNTTSTGNIGNSTQCAKKDHSHSMQCDDTIKTKKYTEFEENGTLFKYPRLVHTYTINVETNASVFPKINATAGSNGAAISYARSDHVHPQQLTYEGNLTAIKFTKIDVIANQMLLADGTNIQTSDFNSSVALKAFQINPNIFVYQ</sequence>
<proteinExistence type="predicted"/>
<organism evidence="1 2">
    <name type="scientific">Streblomastix strix</name>
    <dbReference type="NCBI Taxonomy" id="222440"/>
    <lineage>
        <taxon>Eukaryota</taxon>
        <taxon>Metamonada</taxon>
        <taxon>Preaxostyla</taxon>
        <taxon>Oxymonadida</taxon>
        <taxon>Streblomastigidae</taxon>
        <taxon>Streblomastix</taxon>
    </lineage>
</organism>
<comment type="caution">
    <text evidence="1">The sequence shown here is derived from an EMBL/GenBank/DDBJ whole genome shotgun (WGS) entry which is preliminary data.</text>
</comment>
<protein>
    <submittedName>
        <fullName evidence="1">Uncharacterized protein</fullName>
    </submittedName>
</protein>
<accession>A0A5J4WW42</accession>
<gene>
    <name evidence="1" type="ORF">EZS28_005422</name>
</gene>
<name>A0A5J4WW42_9EUKA</name>
<dbReference type="Proteomes" id="UP000324800">
    <property type="component" value="Unassembled WGS sequence"/>
</dbReference>
<dbReference type="AlphaFoldDB" id="A0A5J4WW42"/>
<dbReference type="EMBL" id="SNRW01000829">
    <property type="protein sequence ID" value="KAA6399053.1"/>
    <property type="molecule type" value="Genomic_DNA"/>
</dbReference>
<reference evidence="1 2" key="1">
    <citation type="submission" date="2019-03" db="EMBL/GenBank/DDBJ databases">
        <title>Single cell metagenomics reveals metabolic interactions within the superorganism composed of flagellate Streblomastix strix and complex community of Bacteroidetes bacteria on its surface.</title>
        <authorList>
            <person name="Treitli S.C."/>
            <person name="Kolisko M."/>
            <person name="Husnik F."/>
            <person name="Keeling P."/>
            <person name="Hampl V."/>
        </authorList>
    </citation>
    <scope>NUCLEOTIDE SEQUENCE [LARGE SCALE GENOMIC DNA]</scope>
    <source>
        <strain evidence="1">ST1C</strain>
    </source>
</reference>
<evidence type="ECO:0000313" key="1">
    <source>
        <dbReference type="EMBL" id="KAA6399053.1"/>
    </source>
</evidence>
<evidence type="ECO:0000313" key="2">
    <source>
        <dbReference type="Proteomes" id="UP000324800"/>
    </source>
</evidence>